<keyword evidence="9" id="KW-1185">Reference proteome</keyword>
<evidence type="ECO:0000259" key="7">
    <source>
        <dbReference type="Pfam" id="PF00082"/>
    </source>
</evidence>
<dbReference type="InterPro" id="IPR023827">
    <property type="entry name" value="Peptidase_S8_Asp-AS"/>
</dbReference>
<dbReference type="PROSITE" id="PS00137">
    <property type="entry name" value="SUBTILASE_HIS"/>
    <property type="match status" value="1"/>
</dbReference>
<dbReference type="PANTHER" id="PTHR43806:SF11">
    <property type="entry name" value="CEREVISIN-RELATED"/>
    <property type="match status" value="1"/>
</dbReference>
<dbReference type="Pfam" id="PF00082">
    <property type="entry name" value="Peptidase_S8"/>
    <property type="match status" value="1"/>
</dbReference>
<dbReference type="PANTHER" id="PTHR43806">
    <property type="entry name" value="PEPTIDASE S8"/>
    <property type="match status" value="1"/>
</dbReference>
<dbReference type="FunFam" id="3.40.50.200:FF:000016">
    <property type="entry name" value="Proprotein convertase subtilisin/kexin type 9"/>
    <property type="match status" value="1"/>
</dbReference>
<dbReference type="InterPro" id="IPR022398">
    <property type="entry name" value="Peptidase_S8_His-AS"/>
</dbReference>
<evidence type="ECO:0000256" key="1">
    <source>
        <dbReference type="ARBA" id="ARBA00011073"/>
    </source>
</evidence>
<evidence type="ECO:0000256" key="5">
    <source>
        <dbReference type="PROSITE-ProRule" id="PRU01240"/>
    </source>
</evidence>
<comment type="similarity">
    <text evidence="1 5 6">Belongs to the peptidase S8 family.</text>
</comment>
<sequence length="504" mass="55057">MVQPRLAERKVVSKVMDRLDNSTLQQNRAYNIGFSVNEGTGNEEYFDMLKFLISEFSLNNDTDVSNLKYEEIFVSGNTGNQALQTSKIISVVLSEVQATKLRSLTFPYISIVEPDIKVQVYWGETPSNDDDKLIVAHNTPSSDRKEDFLNIFTNLWDSNRQSSKSVSSDSENEDLDVSIVANDTPVSTLGFSSSPDNWAHERLPPWNLCRISKEKFDNPLEYIPYGGTYSYPITEPSKVLVFVIDSGVNKTHSELQDRVIYEESLVATEPETEDFFGHGTFVSSIITGKMAGVAKNVQLGSIKVIDRDGLADVKTIISAFNRVVQLKNSTFKDYSILVNLSINADGVSNTLLSAIASANEQGILTVISAGNNSDDACSYSPSGEPSSITVGAIGFPNDAFFSYSNYGKCVDILAPGQSVLGASDETISVLSFQSGTSMAAPMVTGVCAQVWQNNPSLSPAEVRKRVLDSALRGLITDLDENTPNLLLWNGYSGPTLLPEMITDS</sequence>
<dbReference type="GO" id="GO:0004252">
    <property type="term" value="F:serine-type endopeptidase activity"/>
    <property type="evidence" value="ECO:0007669"/>
    <property type="project" value="UniProtKB-UniRule"/>
</dbReference>
<feature type="active site" description="Charge relay system" evidence="5">
    <location>
        <position position="278"/>
    </location>
</feature>
<dbReference type="InterPro" id="IPR000209">
    <property type="entry name" value="Peptidase_S8/S53_dom"/>
</dbReference>
<dbReference type="InterPro" id="IPR036852">
    <property type="entry name" value="Peptidase_S8/S53_dom_sf"/>
</dbReference>
<evidence type="ECO:0000256" key="4">
    <source>
        <dbReference type="ARBA" id="ARBA00022825"/>
    </source>
</evidence>
<evidence type="ECO:0000313" key="8">
    <source>
        <dbReference type="EMBL" id="OMH81066.1"/>
    </source>
</evidence>
<feature type="domain" description="Peptidase S8/S53" evidence="7">
    <location>
        <begin position="238"/>
        <end position="482"/>
    </location>
</feature>
<keyword evidence="4 5" id="KW-0720">Serine protease</keyword>
<keyword evidence="2 5" id="KW-0645">Protease</keyword>
<dbReference type="GO" id="GO:0005615">
    <property type="term" value="C:extracellular space"/>
    <property type="evidence" value="ECO:0007669"/>
    <property type="project" value="TreeGrafter"/>
</dbReference>
<accession>A0A1R1PJD3</accession>
<dbReference type="InterPro" id="IPR015500">
    <property type="entry name" value="Peptidase_S8_subtilisin-rel"/>
</dbReference>
<dbReference type="PROSITE" id="PS51892">
    <property type="entry name" value="SUBTILASE"/>
    <property type="match status" value="1"/>
</dbReference>
<name>A0A1R1PJD3_ZANCU</name>
<dbReference type="AlphaFoldDB" id="A0A1R1PJD3"/>
<evidence type="ECO:0000256" key="2">
    <source>
        <dbReference type="ARBA" id="ARBA00022670"/>
    </source>
</evidence>
<dbReference type="PRINTS" id="PR00723">
    <property type="entry name" value="SUBTILISIN"/>
</dbReference>
<dbReference type="OrthoDB" id="206201at2759"/>
<gene>
    <name evidence="8" type="ORF">AX774_g5480</name>
</gene>
<dbReference type="PROSITE" id="PS00138">
    <property type="entry name" value="SUBTILASE_SER"/>
    <property type="match status" value="1"/>
</dbReference>
<dbReference type="InterPro" id="IPR050131">
    <property type="entry name" value="Peptidase_S8_subtilisin-like"/>
</dbReference>
<evidence type="ECO:0000256" key="3">
    <source>
        <dbReference type="ARBA" id="ARBA00022801"/>
    </source>
</evidence>
<feature type="active site" description="Charge relay system" evidence="5">
    <location>
        <position position="245"/>
    </location>
</feature>
<reference evidence="9" key="1">
    <citation type="submission" date="2017-01" db="EMBL/GenBank/DDBJ databases">
        <authorList>
            <person name="Wang Y."/>
            <person name="White M."/>
            <person name="Kvist S."/>
            <person name="Moncalvo J.-M."/>
        </authorList>
    </citation>
    <scope>NUCLEOTIDE SEQUENCE [LARGE SCALE GENOMIC DNA]</scope>
    <source>
        <strain evidence="9">COL-18-3</strain>
    </source>
</reference>
<dbReference type="PROSITE" id="PS00136">
    <property type="entry name" value="SUBTILASE_ASP"/>
    <property type="match status" value="1"/>
</dbReference>
<comment type="caution">
    <text evidence="8">The sequence shown here is derived from an EMBL/GenBank/DDBJ whole genome shotgun (WGS) entry which is preliminary data.</text>
</comment>
<dbReference type="EMBL" id="LSSK01000993">
    <property type="protein sequence ID" value="OMH81066.1"/>
    <property type="molecule type" value="Genomic_DNA"/>
</dbReference>
<protein>
    <submittedName>
        <fullName evidence="8">Subtilase-type proteinase psp3</fullName>
    </submittedName>
</protein>
<keyword evidence="3 5" id="KW-0378">Hydrolase</keyword>
<dbReference type="SUPFAM" id="SSF52743">
    <property type="entry name" value="Subtilisin-like"/>
    <property type="match status" value="1"/>
</dbReference>
<dbReference type="Gene3D" id="3.40.50.200">
    <property type="entry name" value="Peptidase S8/S53 domain"/>
    <property type="match status" value="1"/>
</dbReference>
<dbReference type="CDD" id="cd04077">
    <property type="entry name" value="Peptidases_S8_PCSK9_ProteinaseK_like"/>
    <property type="match status" value="1"/>
</dbReference>
<proteinExistence type="inferred from homology"/>
<dbReference type="InterPro" id="IPR034193">
    <property type="entry name" value="PCSK9_ProteinaseK-like"/>
</dbReference>
<dbReference type="GO" id="GO:0006508">
    <property type="term" value="P:proteolysis"/>
    <property type="evidence" value="ECO:0007669"/>
    <property type="project" value="UniProtKB-KW"/>
</dbReference>
<evidence type="ECO:0000313" key="9">
    <source>
        <dbReference type="Proteomes" id="UP000188320"/>
    </source>
</evidence>
<feature type="active site" description="Charge relay system" evidence="5">
    <location>
        <position position="437"/>
    </location>
</feature>
<organism evidence="8 9">
    <name type="scientific">Zancudomyces culisetae</name>
    <name type="common">Gut fungus</name>
    <name type="synonym">Smittium culisetae</name>
    <dbReference type="NCBI Taxonomy" id="1213189"/>
    <lineage>
        <taxon>Eukaryota</taxon>
        <taxon>Fungi</taxon>
        <taxon>Fungi incertae sedis</taxon>
        <taxon>Zoopagomycota</taxon>
        <taxon>Kickxellomycotina</taxon>
        <taxon>Harpellomycetes</taxon>
        <taxon>Harpellales</taxon>
        <taxon>Legeriomycetaceae</taxon>
        <taxon>Zancudomyces</taxon>
    </lineage>
</organism>
<dbReference type="InterPro" id="IPR023828">
    <property type="entry name" value="Peptidase_S8_Ser-AS"/>
</dbReference>
<dbReference type="Proteomes" id="UP000188320">
    <property type="component" value="Unassembled WGS sequence"/>
</dbReference>
<evidence type="ECO:0000256" key="6">
    <source>
        <dbReference type="RuleBase" id="RU003355"/>
    </source>
</evidence>